<sequence length="124" mass="13453">MNKFLALGSVFALLAVIIGAFGAHGLEKSIIDEKMLARFNTGVEYQFYHAFGILVVAILLQNKKSRLLNSAGVAFIFGIILFSGSLYGYVLTGSKTLAMITPVGGLAFIIGWILLVIYSFNDKE</sequence>
<proteinExistence type="inferred from homology"/>
<name>A0A7V2SYX6_LEUMU</name>
<comment type="caution">
    <text evidence="7">The sequence shown here is derived from an EMBL/GenBank/DDBJ whole genome shotgun (WGS) entry which is preliminary data.</text>
</comment>
<evidence type="ECO:0000256" key="4">
    <source>
        <dbReference type="ARBA" id="ARBA00022989"/>
    </source>
</evidence>
<comment type="similarity">
    <text evidence="2">Belongs to the UPF0382 family.</text>
</comment>
<evidence type="ECO:0000256" key="2">
    <source>
        <dbReference type="ARBA" id="ARBA00009694"/>
    </source>
</evidence>
<dbReference type="Pfam" id="PF04241">
    <property type="entry name" value="DUF423"/>
    <property type="match status" value="1"/>
</dbReference>
<dbReference type="Proteomes" id="UP000885750">
    <property type="component" value="Unassembled WGS sequence"/>
</dbReference>
<dbReference type="EMBL" id="DRMS01000103">
    <property type="protein sequence ID" value="HFC91675.1"/>
    <property type="molecule type" value="Genomic_DNA"/>
</dbReference>
<comment type="subcellular location">
    <subcellularLocation>
        <location evidence="1">Membrane</location>
        <topology evidence="1">Multi-pass membrane protein</topology>
    </subcellularLocation>
</comment>
<evidence type="ECO:0000256" key="5">
    <source>
        <dbReference type="ARBA" id="ARBA00023136"/>
    </source>
</evidence>
<evidence type="ECO:0000256" key="3">
    <source>
        <dbReference type="ARBA" id="ARBA00022692"/>
    </source>
</evidence>
<gene>
    <name evidence="7" type="ORF">ENJ51_02555</name>
</gene>
<keyword evidence="3 6" id="KW-0812">Transmembrane</keyword>
<feature type="transmembrane region" description="Helical" evidence="6">
    <location>
        <begin position="43"/>
        <end position="60"/>
    </location>
</feature>
<evidence type="ECO:0000256" key="6">
    <source>
        <dbReference type="SAM" id="Phobius"/>
    </source>
</evidence>
<dbReference type="PANTHER" id="PTHR43461:SF1">
    <property type="entry name" value="TRANSMEMBRANE PROTEIN 256"/>
    <property type="match status" value="1"/>
</dbReference>
<feature type="transmembrane region" description="Helical" evidence="6">
    <location>
        <begin position="96"/>
        <end position="120"/>
    </location>
</feature>
<organism evidence="7">
    <name type="scientific">Leucothrix mucor</name>
    <dbReference type="NCBI Taxonomy" id="45248"/>
    <lineage>
        <taxon>Bacteria</taxon>
        <taxon>Pseudomonadati</taxon>
        <taxon>Pseudomonadota</taxon>
        <taxon>Gammaproteobacteria</taxon>
        <taxon>Thiotrichales</taxon>
        <taxon>Thiotrichaceae</taxon>
        <taxon>Leucothrix</taxon>
    </lineage>
</organism>
<dbReference type="InterPro" id="IPR006696">
    <property type="entry name" value="DUF423"/>
</dbReference>
<dbReference type="GO" id="GO:0005886">
    <property type="term" value="C:plasma membrane"/>
    <property type="evidence" value="ECO:0007669"/>
    <property type="project" value="TreeGrafter"/>
</dbReference>
<reference evidence="7" key="1">
    <citation type="journal article" date="2020" name="mSystems">
        <title>Genome- and Community-Level Interaction Insights into Carbon Utilization and Element Cycling Functions of Hydrothermarchaeota in Hydrothermal Sediment.</title>
        <authorList>
            <person name="Zhou Z."/>
            <person name="Liu Y."/>
            <person name="Xu W."/>
            <person name="Pan J."/>
            <person name="Luo Z.H."/>
            <person name="Li M."/>
        </authorList>
    </citation>
    <scope>NUCLEOTIDE SEQUENCE [LARGE SCALE GENOMIC DNA]</scope>
    <source>
        <strain evidence="7">HyVt-493</strain>
    </source>
</reference>
<evidence type="ECO:0000313" key="7">
    <source>
        <dbReference type="EMBL" id="HFC91675.1"/>
    </source>
</evidence>
<dbReference type="PANTHER" id="PTHR43461">
    <property type="entry name" value="TRANSMEMBRANE PROTEIN 256"/>
    <property type="match status" value="1"/>
</dbReference>
<evidence type="ECO:0000256" key="1">
    <source>
        <dbReference type="ARBA" id="ARBA00004141"/>
    </source>
</evidence>
<dbReference type="AlphaFoldDB" id="A0A7V2SYX6"/>
<keyword evidence="4 6" id="KW-1133">Transmembrane helix</keyword>
<protein>
    <submittedName>
        <fullName evidence="7">DUF423 domain-containing protein</fullName>
    </submittedName>
</protein>
<accession>A0A7V2SYX6</accession>
<keyword evidence="5 6" id="KW-0472">Membrane</keyword>
<feature type="transmembrane region" description="Helical" evidence="6">
    <location>
        <begin position="67"/>
        <end position="90"/>
    </location>
</feature>